<evidence type="ECO:0000256" key="5">
    <source>
        <dbReference type="ARBA" id="ARBA00022691"/>
    </source>
</evidence>
<dbReference type="AlphaFoldDB" id="A0A3B1BGP1"/>
<dbReference type="InterPro" id="IPR022642">
    <property type="entry name" value="CheR_C"/>
</dbReference>
<dbReference type="Pfam" id="PF03705">
    <property type="entry name" value="CheR_N"/>
    <property type="match status" value="1"/>
</dbReference>
<dbReference type="InterPro" id="IPR036804">
    <property type="entry name" value="CheR_N_sf"/>
</dbReference>
<name>A0A3B1BGP1_9ZZZZ</name>
<gene>
    <name evidence="7" type="ORF">MNBD_GAMMA25-278</name>
</gene>
<dbReference type="InterPro" id="IPR029063">
    <property type="entry name" value="SAM-dependent_MTases_sf"/>
</dbReference>
<keyword evidence="4 7" id="KW-0808">Transferase</keyword>
<comment type="catalytic activity">
    <reaction evidence="1">
        <text>L-glutamyl-[protein] + S-adenosyl-L-methionine = [protein]-L-glutamate 5-O-methyl ester + S-adenosyl-L-homocysteine</text>
        <dbReference type="Rhea" id="RHEA:24452"/>
        <dbReference type="Rhea" id="RHEA-COMP:10208"/>
        <dbReference type="Rhea" id="RHEA-COMP:10311"/>
        <dbReference type="ChEBI" id="CHEBI:29973"/>
        <dbReference type="ChEBI" id="CHEBI:57856"/>
        <dbReference type="ChEBI" id="CHEBI:59789"/>
        <dbReference type="ChEBI" id="CHEBI:82795"/>
        <dbReference type="EC" id="2.1.1.80"/>
    </reaction>
</comment>
<dbReference type="PANTHER" id="PTHR24422">
    <property type="entry name" value="CHEMOTAXIS PROTEIN METHYLTRANSFERASE"/>
    <property type="match status" value="1"/>
</dbReference>
<evidence type="ECO:0000256" key="3">
    <source>
        <dbReference type="ARBA" id="ARBA00022603"/>
    </source>
</evidence>
<evidence type="ECO:0000259" key="6">
    <source>
        <dbReference type="PROSITE" id="PS50123"/>
    </source>
</evidence>
<protein>
    <recommendedName>
        <fullName evidence="2">protein-glutamate O-methyltransferase</fullName>
        <ecNumber evidence="2">2.1.1.80</ecNumber>
    </recommendedName>
</protein>
<dbReference type="Gene3D" id="1.10.155.10">
    <property type="entry name" value="Chemotaxis receptor methyltransferase CheR, N-terminal domain"/>
    <property type="match status" value="1"/>
</dbReference>
<evidence type="ECO:0000256" key="2">
    <source>
        <dbReference type="ARBA" id="ARBA00012534"/>
    </source>
</evidence>
<organism evidence="7">
    <name type="scientific">hydrothermal vent metagenome</name>
    <dbReference type="NCBI Taxonomy" id="652676"/>
    <lineage>
        <taxon>unclassified sequences</taxon>
        <taxon>metagenomes</taxon>
        <taxon>ecological metagenomes</taxon>
    </lineage>
</organism>
<dbReference type="PROSITE" id="PS50123">
    <property type="entry name" value="CHER"/>
    <property type="match status" value="1"/>
</dbReference>
<dbReference type="InterPro" id="IPR050903">
    <property type="entry name" value="Bact_Chemotaxis_MeTrfase"/>
</dbReference>
<dbReference type="InterPro" id="IPR000780">
    <property type="entry name" value="CheR_MeTrfase"/>
</dbReference>
<keyword evidence="3 7" id="KW-0489">Methyltransferase</keyword>
<dbReference type="EC" id="2.1.1.80" evidence="2"/>
<evidence type="ECO:0000256" key="1">
    <source>
        <dbReference type="ARBA" id="ARBA00001541"/>
    </source>
</evidence>
<dbReference type="GO" id="GO:0032259">
    <property type="term" value="P:methylation"/>
    <property type="evidence" value="ECO:0007669"/>
    <property type="project" value="UniProtKB-KW"/>
</dbReference>
<proteinExistence type="predicted"/>
<dbReference type="CDD" id="cd02440">
    <property type="entry name" value="AdoMet_MTases"/>
    <property type="match status" value="1"/>
</dbReference>
<dbReference type="SMART" id="SM00138">
    <property type="entry name" value="MeTrc"/>
    <property type="match status" value="1"/>
</dbReference>
<sequence>MSQLKLSDSDYDSFRKILEDACGIVLGENKHYLVTSRLNRLSEELSYTSLSNMLDELRKGGNAALKARIVDAMTTNETSWFRDRYPFDMLKKSLFPELAKLKPNPLRIWSAASSTGQEIYTISMTVHEFKKANPGLMNGRVEIVGTDISPTVIKTARDAKYDELSMGRGLSDERRQQFFDDNKDGGWTVKPEVRLGTRFTELNLLNSYTSLGKVDIIFCRNVLIYFSSEMKTDILDRMAKVLKPGGLLFLGGSESPTGYTKAYEMVRYPEGVVYRIKG</sequence>
<feature type="domain" description="CheR-type methyltransferase" evidence="6">
    <location>
        <begin position="1"/>
        <end position="278"/>
    </location>
</feature>
<dbReference type="Pfam" id="PF01739">
    <property type="entry name" value="CheR"/>
    <property type="match status" value="1"/>
</dbReference>
<dbReference type="SUPFAM" id="SSF53335">
    <property type="entry name" value="S-adenosyl-L-methionine-dependent methyltransferases"/>
    <property type="match status" value="1"/>
</dbReference>
<dbReference type="GO" id="GO:0008983">
    <property type="term" value="F:protein-glutamate O-methyltransferase activity"/>
    <property type="evidence" value="ECO:0007669"/>
    <property type="project" value="UniProtKB-EC"/>
</dbReference>
<keyword evidence="5" id="KW-0949">S-adenosyl-L-methionine</keyword>
<dbReference type="PRINTS" id="PR00996">
    <property type="entry name" value="CHERMTFRASE"/>
</dbReference>
<dbReference type="InterPro" id="IPR022641">
    <property type="entry name" value="CheR_N"/>
</dbReference>
<evidence type="ECO:0000313" key="7">
    <source>
        <dbReference type="EMBL" id="VAX10548.1"/>
    </source>
</evidence>
<dbReference type="SUPFAM" id="SSF47757">
    <property type="entry name" value="Chemotaxis receptor methyltransferase CheR, N-terminal domain"/>
    <property type="match status" value="1"/>
</dbReference>
<evidence type="ECO:0000256" key="4">
    <source>
        <dbReference type="ARBA" id="ARBA00022679"/>
    </source>
</evidence>
<dbReference type="Gene3D" id="3.40.50.150">
    <property type="entry name" value="Vaccinia Virus protein VP39"/>
    <property type="match status" value="1"/>
</dbReference>
<accession>A0A3B1BGP1</accession>
<dbReference type="EMBL" id="UOFY01000052">
    <property type="protein sequence ID" value="VAX10548.1"/>
    <property type="molecule type" value="Genomic_DNA"/>
</dbReference>
<dbReference type="PANTHER" id="PTHR24422:SF21">
    <property type="entry name" value="CHEMOTAXIS PROTEIN METHYLTRANSFERASE 1"/>
    <property type="match status" value="1"/>
</dbReference>
<reference evidence="7" key="1">
    <citation type="submission" date="2018-06" db="EMBL/GenBank/DDBJ databases">
        <authorList>
            <person name="Zhirakovskaya E."/>
        </authorList>
    </citation>
    <scope>NUCLEOTIDE SEQUENCE</scope>
</reference>